<dbReference type="InterPro" id="IPR006686">
    <property type="entry name" value="MscS_channel_CS"/>
</dbReference>
<reference evidence="11 12" key="1">
    <citation type="submission" date="2018-03" db="EMBL/GenBank/DDBJ databases">
        <title>Genomic Encyclopedia of Archaeal and Bacterial Type Strains, Phase II (KMG-II): from individual species to whole genera.</title>
        <authorList>
            <person name="Goeker M."/>
        </authorList>
    </citation>
    <scope>NUCLEOTIDE SEQUENCE [LARGE SCALE GENOMIC DNA]</scope>
    <source>
        <strain evidence="11 12">DSM 17586</strain>
    </source>
</reference>
<dbReference type="InterPro" id="IPR049278">
    <property type="entry name" value="MS_channel_C"/>
</dbReference>
<dbReference type="Pfam" id="PF00924">
    <property type="entry name" value="MS_channel_2nd"/>
    <property type="match status" value="1"/>
</dbReference>
<protein>
    <submittedName>
        <fullName evidence="11">MscS family membrane protein</fullName>
    </submittedName>
</protein>
<dbReference type="PANTHER" id="PTHR43634">
    <property type="entry name" value="OW CONDUCTANCE MECHANOSENSITIVE CHANNEL"/>
    <property type="match status" value="1"/>
</dbReference>
<proteinExistence type="inferred from homology"/>
<organism evidence="11 12">
    <name type="scientific">Marinobacterium halophilum</name>
    <dbReference type="NCBI Taxonomy" id="267374"/>
    <lineage>
        <taxon>Bacteria</taxon>
        <taxon>Pseudomonadati</taxon>
        <taxon>Pseudomonadota</taxon>
        <taxon>Gammaproteobacteria</taxon>
        <taxon>Oceanospirillales</taxon>
        <taxon>Oceanospirillaceae</taxon>
        <taxon>Marinobacterium</taxon>
    </lineage>
</organism>
<feature type="domain" description="Mechanosensitive ion channel MscS" evidence="8">
    <location>
        <begin position="190"/>
        <end position="259"/>
    </location>
</feature>
<feature type="transmembrane region" description="Helical" evidence="7">
    <location>
        <begin position="23"/>
        <end position="51"/>
    </location>
</feature>
<evidence type="ECO:0000256" key="4">
    <source>
        <dbReference type="ARBA" id="ARBA00022692"/>
    </source>
</evidence>
<evidence type="ECO:0000259" key="10">
    <source>
        <dbReference type="Pfam" id="PF21088"/>
    </source>
</evidence>
<dbReference type="InterPro" id="IPR023408">
    <property type="entry name" value="MscS_beta-dom_sf"/>
</dbReference>
<feature type="transmembrane region" description="Helical" evidence="7">
    <location>
        <begin position="72"/>
        <end position="89"/>
    </location>
</feature>
<keyword evidence="5 7" id="KW-1133">Transmembrane helix</keyword>
<evidence type="ECO:0000256" key="6">
    <source>
        <dbReference type="ARBA" id="ARBA00023136"/>
    </source>
</evidence>
<keyword evidence="4 7" id="KW-0812">Transmembrane</keyword>
<dbReference type="SUPFAM" id="SSF50182">
    <property type="entry name" value="Sm-like ribonucleoproteins"/>
    <property type="match status" value="1"/>
</dbReference>
<name>A0A2P8F0D3_9GAMM</name>
<dbReference type="RefSeq" id="WP_106590956.1">
    <property type="nucleotide sequence ID" value="NZ_PYGI01000005.1"/>
</dbReference>
<dbReference type="GO" id="GO:0005886">
    <property type="term" value="C:plasma membrane"/>
    <property type="evidence" value="ECO:0007669"/>
    <property type="project" value="UniProtKB-SubCell"/>
</dbReference>
<dbReference type="InterPro" id="IPR011014">
    <property type="entry name" value="MscS_channel_TM-2"/>
</dbReference>
<dbReference type="Gene3D" id="1.10.287.1260">
    <property type="match status" value="1"/>
</dbReference>
<dbReference type="OrthoDB" id="9775207at2"/>
<feature type="transmembrane region" description="Helical" evidence="7">
    <location>
        <begin position="109"/>
        <end position="128"/>
    </location>
</feature>
<dbReference type="InterPro" id="IPR049142">
    <property type="entry name" value="MS_channel_1st"/>
</dbReference>
<dbReference type="Gene3D" id="3.30.70.100">
    <property type="match status" value="1"/>
</dbReference>
<sequence length="383" mass="43133">MLEQLLKPILAPLFNQWPALNEYGWQIAAMTVVLIVWLLTVMFNWVTVRLIRHLSQKAPVWDELLLQSIRTPLRLLIWVIGLSLLLEIFSRNGMAVSVGAGTEVRRFGAILIIAWGVLRFINSAEAFFTQPERGRKQVDRTTADAVAKLLRLIVVILAGLTVLQSAGISISGILAFGGIGGIAVGFAAKDLLANFFGGLMVYLDRPFRVGDWVRSPDKEIEGTVEHIGWRLTRIRTFDQRPLYVPNATFASISVENPSRMRNRRIYEHVGVRYDDADKVKQIVDDVREMLKAHPEIDIHQTLIVHLNRFGPSSLDFMVYTFTKTTQWVKYHAIKQDVMLRIADIIFSHGAEFAFPTQTLHIAGTESGLEPNVLPEGVAELQGR</sequence>
<dbReference type="SUPFAM" id="SSF82689">
    <property type="entry name" value="Mechanosensitive channel protein MscS (YggB), C-terminal domain"/>
    <property type="match status" value="1"/>
</dbReference>
<evidence type="ECO:0000313" key="12">
    <source>
        <dbReference type="Proteomes" id="UP000242133"/>
    </source>
</evidence>
<dbReference type="InterPro" id="IPR006685">
    <property type="entry name" value="MscS_channel_2nd"/>
</dbReference>
<dbReference type="InterPro" id="IPR011066">
    <property type="entry name" value="MscS_channel_C_sf"/>
</dbReference>
<evidence type="ECO:0000259" key="9">
    <source>
        <dbReference type="Pfam" id="PF21082"/>
    </source>
</evidence>
<evidence type="ECO:0000256" key="1">
    <source>
        <dbReference type="ARBA" id="ARBA00004651"/>
    </source>
</evidence>
<dbReference type="Pfam" id="PF21088">
    <property type="entry name" value="MS_channel_1st"/>
    <property type="match status" value="1"/>
</dbReference>
<evidence type="ECO:0000313" key="11">
    <source>
        <dbReference type="EMBL" id="PSL15166.1"/>
    </source>
</evidence>
<dbReference type="Gene3D" id="2.30.30.60">
    <property type="match status" value="1"/>
</dbReference>
<comment type="subcellular location">
    <subcellularLocation>
        <location evidence="1">Cell membrane</location>
        <topology evidence="1">Multi-pass membrane protein</topology>
    </subcellularLocation>
</comment>
<keyword evidence="3" id="KW-1003">Cell membrane</keyword>
<dbReference type="Pfam" id="PF21082">
    <property type="entry name" value="MS_channel_3rd"/>
    <property type="match status" value="1"/>
</dbReference>
<evidence type="ECO:0000256" key="7">
    <source>
        <dbReference type="SAM" id="Phobius"/>
    </source>
</evidence>
<dbReference type="InterPro" id="IPR045042">
    <property type="entry name" value="YnaI-like"/>
</dbReference>
<dbReference type="PROSITE" id="PS01246">
    <property type="entry name" value="UPF0003"/>
    <property type="match status" value="1"/>
</dbReference>
<dbReference type="InterPro" id="IPR010920">
    <property type="entry name" value="LSM_dom_sf"/>
</dbReference>
<accession>A0A2P8F0D3</accession>
<dbReference type="GO" id="GO:0008381">
    <property type="term" value="F:mechanosensitive monoatomic ion channel activity"/>
    <property type="evidence" value="ECO:0007669"/>
    <property type="project" value="UniProtKB-ARBA"/>
</dbReference>
<dbReference type="Proteomes" id="UP000242133">
    <property type="component" value="Unassembled WGS sequence"/>
</dbReference>
<keyword evidence="6 7" id="KW-0472">Membrane</keyword>
<evidence type="ECO:0000256" key="2">
    <source>
        <dbReference type="ARBA" id="ARBA00008017"/>
    </source>
</evidence>
<feature type="transmembrane region" description="Helical" evidence="7">
    <location>
        <begin position="149"/>
        <end position="176"/>
    </location>
</feature>
<dbReference type="PANTHER" id="PTHR43634:SF2">
    <property type="entry name" value="LOW CONDUCTANCE MECHANOSENSITIVE CHANNEL YNAI"/>
    <property type="match status" value="1"/>
</dbReference>
<evidence type="ECO:0000256" key="5">
    <source>
        <dbReference type="ARBA" id="ARBA00022989"/>
    </source>
</evidence>
<feature type="transmembrane region" description="Helical" evidence="7">
    <location>
        <begin position="182"/>
        <end position="203"/>
    </location>
</feature>
<dbReference type="EMBL" id="PYGI01000005">
    <property type="protein sequence ID" value="PSL15166.1"/>
    <property type="molecule type" value="Genomic_DNA"/>
</dbReference>
<evidence type="ECO:0000259" key="8">
    <source>
        <dbReference type="Pfam" id="PF00924"/>
    </source>
</evidence>
<feature type="domain" description="Mechanosensitive ion channel MscS C-terminal" evidence="9">
    <location>
        <begin position="269"/>
        <end position="352"/>
    </location>
</feature>
<dbReference type="SUPFAM" id="SSF82861">
    <property type="entry name" value="Mechanosensitive channel protein MscS (YggB), transmembrane region"/>
    <property type="match status" value="1"/>
</dbReference>
<keyword evidence="12" id="KW-1185">Reference proteome</keyword>
<gene>
    <name evidence="11" type="ORF">CLV44_10560</name>
</gene>
<evidence type="ECO:0000256" key="3">
    <source>
        <dbReference type="ARBA" id="ARBA00022475"/>
    </source>
</evidence>
<feature type="domain" description="Mechanosensitive ion channel transmembrane helices 2/3" evidence="10">
    <location>
        <begin position="148"/>
        <end position="189"/>
    </location>
</feature>
<dbReference type="AlphaFoldDB" id="A0A2P8F0D3"/>
<comment type="caution">
    <text evidence="11">The sequence shown here is derived from an EMBL/GenBank/DDBJ whole genome shotgun (WGS) entry which is preliminary data.</text>
</comment>
<comment type="similarity">
    <text evidence="2">Belongs to the MscS (TC 1.A.23) family.</text>
</comment>